<protein>
    <submittedName>
        <fullName evidence="1">Uncharacterized protein</fullName>
    </submittedName>
</protein>
<name>A0ABY5AVI4_9CYAN</name>
<geneLocation type="plasmid" evidence="1 2">
    <name>unnamed</name>
</geneLocation>
<keyword evidence="1" id="KW-0614">Plasmid</keyword>
<evidence type="ECO:0000313" key="1">
    <source>
        <dbReference type="EMBL" id="USR93267.1"/>
    </source>
</evidence>
<keyword evidence="2" id="KW-1185">Reference proteome</keyword>
<proteinExistence type="predicted"/>
<dbReference type="RefSeq" id="WP_252665445.1">
    <property type="nucleotide sequence ID" value="NZ_CP098612.1"/>
</dbReference>
<gene>
    <name evidence="1" type="ORF">NEA10_20705</name>
</gene>
<reference evidence="1" key="1">
    <citation type="submission" date="2022-06" db="EMBL/GenBank/DDBJ databases">
        <title>Genome sequence of Phormidium yuhuli AB48 isolated from an industrial photobioreactor environment.</title>
        <authorList>
            <person name="Qiu Y."/>
            <person name="Noonan A.J.C."/>
            <person name="Dofher K."/>
            <person name="Koch M."/>
            <person name="Kieft B."/>
            <person name="Lin X."/>
            <person name="Ziels R.M."/>
            <person name="Hallam S.J."/>
        </authorList>
    </citation>
    <scope>NUCLEOTIDE SEQUENCE</scope>
    <source>
        <strain evidence="1">AB48</strain>
        <plasmid evidence="1">unnamed</plasmid>
    </source>
</reference>
<accession>A0ABY5AVI4</accession>
<dbReference type="EMBL" id="CP098612">
    <property type="protein sequence ID" value="USR93267.1"/>
    <property type="molecule type" value="Genomic_DNA"/>
</dbReference>
<sequence>MSEQLSPEQVKALEWADDHFFPKIEDLTPEELAKEEQWAIESFKEIDMIPPF</sequence>
<dbReference type="Proteomes" id="UP001056708">
    <property type="component" value="Plasmid unnamed"/>
</dbReference>
<evidence type="ECO:0000313" key="2">
    <source>
        <dbReference type="Proteomes" id="UP001056708"/>
    </source>
</evidence>
<organism evidence="1 2">
    <name type="scientific">Phormidium yuhuli AB48</name>
    <dbReference type="NCBI Taxonomy" id="2940671"/>
    <lineage>
        <taxon>Bacteria</taxon>
        <taxon>Bacillati</taxon>
        <taxon>Cyanobacteriota</taxon>
        <taxon>Cyanophyceae</taxon>
        <taxon>Oscillatoriophycideae</taxon>
        <taxon>Oscillatoriales</taxon>
        <taxon>Oscillatoriaceae</taxon>
        <taxon>Phormidium</taxon>
        <taxon>Phormidium yuhuli</taxon>
    </lineage>
</organism>